<dbReference type="PANTHER" id="PTHR31962">
    <property type="entry name" value="SPHINGOLIPID LONG CHAIN BASE-RESPONSIVE PROTEIN PIL1"/>
    <property type="match status" value="1"/>
</dbReference>
<evidence type="ECO:0008006" key="4">
    <source>
        <dbReference type="Google" id="ProtNLM"/>
    </source>
</evidence>
<dbReference type="OrthoDB" id="5599269at2759"/>
<dbReference type="PANTHER" id="PTHR31962:SF1">
    <property type="entry name" value="SPHINGOLIPID LONG CHAIN BASE-RESPONSIVE PROTEIN PIL1"/>
    <property type="match status" value="1"/>
</dbReference>
<dbReference type="Pfam" id="PF13805">
    <property type="entry name" value="Pil1"/>
    <property type="match status" value="1"/>
</dbReference>
<feature type="compositionally biased region" description="Basic and acidic residues" evidence="1">
    <location>
        <begin position="456"/>
        <end position="468"/>
    </location>
</feature>
<feature type="compositionally biased region" description="Acidic residues" evidence="1">
    <location>
        <begin position="446"/>
        <end position="455"/>
    </location>
</feature>
<dbReference type="GO" id="GO:0006897">
    <property type="term" value="P:endocytosis"/>
    <property type="evidence" value="ECO:0007669"/>
    <property type="project" value="TreeGrafter"/>
</dbReference>
<evidence type="ECO:0000313" key="2">
    <source>
        <dbReference type="EMBL" id="KAF7731788.1"/>
    </source>
</evidence>
<organism evidence="2 3">
    <name type="scientific">Apophysomyces ossiformis</name>
    <dbReference type="NCBI Taxonomy" id="679940"/>
    <lineage>
        <taxon>Eukaryota</taxon>
        <taxon>Fungi</taxon>
        <taxon>Fungi incertae sedis</taxon>
        <taxon>Mucoromycota</taxon>
        <taxon>Mucoromycotina</taxon>
        <taxon>Mucoromycetes</taxon>
        <taxon>Mucorales</taxon>
        <taxon>Mucorineae</taxon>
        <taxon>Mucoraceae</taxon>
        <taxon>Apophysomyces</taxon>
    </lineage>
</organism>
<evidence type="ECO:0000256" key="1">
    <source>
        <dbReference type="SAM" id="MobiDB-lite"/>
    </source>
</evidence>
<dbReference type="AlphaFoldDB" id="A0A8H7EUC5"/>
<keyword evidence="3" id="KW-1185">Reference proteome</keyword>
<dbReference type="EMBL" id="JABAYA010000007">
    <property type="protein sequence ID" value="KAF7731788.1"/>
    <property type="molecule type" value="Genomic_DNA"/>
</dbReference>
<comment type="caution">
    <text evidence="2">The sequence shown here is derived from an EMBL/GenBank/DDBJ whole genome shotgun (WGS) entry which is preliminary data.</text>
</comment>
<sequence length="468" mass="52973">MSATFESQPVTNNLSAALERNCKHLSWTMFSFNPFHLGSSKYAHLEDKNLNDLLDTEKKVASLWGQMAEERRVSANHMMRYGRPQGHDISVVRRNYEQYQTTMKTIAERESTLFASREKKRRLMENIVKWEENHPGAVDKLMELKSQLAELEKATEMDEVEMSNFKRVATREALYLLLNGMHEMASKTDVIASFGKYIVDELDVTPVKVGQERPEYKGALQTTRIVDDATRALDNWKPDRAKVRRTLTGHHGRNPLISRLRKTAAINKDLPPAPSATDEGKETESQAANSTEVSTGDDTLPTEPELPVDQEIDQIDDEEDKHIPSNHIHKPDEADASQAPQLHSSPYASLFPTPAPSPGGFSHIYLGLPDHQKLYQFYQHYTPPKPYDEMAQLLTPNAVFQPSPLRSPNLKPRVDAGGFFLPNIHPQPSMSTTSMRSHHTSPHDTDVDDQEDSKEPEENKTDTPDKTE</sequence>
<feature type="region of interest" description="Disordered" evidence="1">
    <location>
        <begin position="419"/>
        <end position="468"/>
    </location>
</feature>
<dbReference type="Gene3D" id="1.20.1270.60">
    <property type="entry name" value="Arfaptin homology (AH) domain/BAR domain"/>
    <property type="match status" value="1"/>
</dbReference>
<feature type="compositionally biased region" description="Polar residues" evidence="1">
    <location>
        <begin position="338"/>
        <end position="347"/>
    </location>
</feature>
<dbReference type="GO" id="GO:0070941">
    <property type="term" value="P:eisosome assembly"/>
    <property type="evidence" value="ECO:0007669"/>
    <property type="project" value="TreeGrafter"/>
</dbReference>
<dbReference type="GO" id="GO:0008289">
    <property type="term" value="F:lipid binding"/>
    <property type="evidence" value="ECO:0007669"/>
    <property type="project" value="TreeGrafter"/>
</dbReference>
<name>A0A8H7EUC5_9FUNG</name>
<proteinExistence type="predicted"/>
<evidence type="ECO:0000313" key="3">
    <source>
        <dbReference type="Proteomes" id="UP000605846"/>
    </source>
</evidence>
<gene>
    <name evidence="2" type="ORF">EC973_008303</name>
</gene>
<dbReference type="GO" id="GO:0005886">
    <property type="term" value="C:plasma membrane"/>
    <property type="evidence" value="ECO:0007669"/>
    <property type="project" value="TreeGrafter"/>
</dbReference>
<accession>A0A8H7EUC5</accession>
<feature type="region of interest" description="Disordered" evidence="1">
    <location>
        <begin position="247"/>
        <end position="306"/>
    </location>
</feature>
<reference evidence="2" key="1">
    <citation type="submission" date="2020-01" db="EMBL/GenBank/DDBJ databases">
        <title>Genome Sequencing of Three Apophysomyces-Like Fungal Strains Confirms a Novel Fungal Genus in the Mucoromycota with divergent Burkholderia-like Endosymbiotic Bacteria.</title>
        <authorList>
            <person name="Stajich J.E."/>
            <person name="Macias A.M."/>
            <person name="Carter-House D."/>
            <person name="Lovett B."/>
            <person name="Kasson L.R."/>
            <person name="Berry K."/>
            <person name="Grigoriev I."/>
            <person name="Chang Y."/>
            <person name="Spatafora J."/>
            <person name="Kasson M.T."/>
        </authorList>
    </citation>
    <scope>NUCLEOTIDE SEQUENCE</scope>
    <source>
        <strain evidence="2">NRRL A-21654</strain>
    </source>
</reference>
<protein>
    <recommendedName>
        <fullName evidence="4">Eisosome component PIL1-domain-containing protein</fullName>
    </recommendedName>
</protein>
<dbReference type="InterPro" id="IPR027267">
    <property type="entry name" value="AH/BAR_dom_sf"/>
</dbReference>
<dbReference type="GO" id="GO:0036286">
    <property type="term" value="C:eisosome filament"/>
    <property type="evidence" value="ECO:0007669"/>
    <property type="project" value="TreeGrafter"/>
</dbReference>
<dbReference type="InterPro" id="IPR028245">
    <property type="entry name" value="PIL1/LSP1"/>
</dbReference>
<feature type="region of interest" description="Disordered" evidence="1">
    <location>
        <begin position="322"/>
        <end position="354"/>
    </location>
</feature>
<feature type="compositionally biased region" description="Polar residues" evidence="1">
    <location>
        <begin position="285"/>
        <end position="297"/>
    </location>
</feature>
<dbReference type="Proteomes" id="UP000605846">
    <property type="component" value="Unassembled WGS sequence"/>
</dbReference>